<dbReference type="AlphaFoldDB" id="A0A1H0CKJ7"/>
<sequence length="84" mass="9533">MTEVYEEPTRIVTHYFDNLADAVEALEATERLSLGVRLHNRTTPETDSDGTEVLAEEWVVEVYDAPPIESEDDSEEDEESSDDE</sequence>
<evidence type="ECO:0000313" key="2">
    <source>
        <dbReference type="EMBL" id="SDN58379.1"/>
    </source>
</evidence>
<gene>
    <name evidence="2" type="ORF">SAMN04489726_7282</name>
</gene>
<keyword evidence="3" id="KW-1185">Reference proteome</keyword>
<feature type="compositionally biased region" description="Acidic residues" evidence="1">
    <location>
        <begin position="69"/>
        <end position="84"/>
    </location>
</feature>
<evidence type="ECO:0000256" key="1">
    <source>
        <dbReference type="SAM" id="MobiDB-lite"/>
    </source>
</evidence>
<dbReference type="OrthoDB" id="3697774at2"/>
<feature type="region of interest" description="Disordered" evidence="1">
    <location>
        <begin position="63"/>
        <end position="84"/>
    </location>
</feature>
<accession>A0A1H0CKJ7</accession>
<dbReference type="EMBL" id="LT629701">
    <property type="protein sequence ID" value="SDN58379.1"/>
    <property type="molecule type" value="Genomic_DNA"/>
</dbReference>
<dbReference type="RefSeq" id="WP_052407123.1">
    <property type="nucleotide sequence ID" value="NZ_JOEF01000004.1"/>
</dbReference>
<proteinExistence type="predicted"/>
<evidence type="ECO:0000313" key="3">
    <source>
        <dbReference type="Proteomes" id="UP000183376"/>
    </source>
</evidence>
<name>A0A1H0CKJ7_ALLAB</name>
<protein>
    <submittedName>
        <fullName evidence="2">Uncharacterized protein</fullName>
    </submittedName>
</protein>
<reference evidence="2 3" key="1">
    <citation type="submission" date="2016-10" db="EMBL/GenBank/DDBJ databases">
        <authorList>
            <person name="de Groot N.N."/>
        </authorList>
    </citation>
    <scope>NUCLEOTIDE SEQUENCE [LARGE SCALE GENOMIC DNA]</scope>
    <source>
        <strain evidence="2 3">DSM 44149</strain>
    </source>
</reference>
<dbReference type="STRING" id="211114.SAMN04489726_7282"/>
<organism evidence="2 3">
    <name type="scientific">Allokutzneria albata</name>
    <name type="common">Kibdelosporangium albatum</name>
    <dbReference type="NCBI Taxonomy" id="211114"/>
    <lineage>
        <taxon>Bacteria</taxon>
        <taxon>Bacillati</taxon>
        <taxon>Actinomycetota</taxon>
        <taxon>Actinomycetes</taxon>
        <taxon>Pseudonocardiales</taxon>
        <taxon>Pseudonocardiaceae</taxon>
        <taxon>Allokutzneria</taxon>
    </lineage>
</organism>
<dbReference type="Proteomes" id="UP000183376">
    <property type="component" value="Chromosome I"/>
</dbReference>